<sequence length="147" mass="15871">MALAVAVAVSITTTGCRRYEPCPDEGPRPEGLTSQDLAGIYSDSGRLITLNSDGTLSTIGWPEDRDGEPGDSERQIGVGTWQLTDEAEEFGFPVALSFDEISDLRDSGSSGGTYSSGLYVSGSREEPHLYEFVGDPDNCRINTFRRP</sequence>
<evidence type="ECO:0000313" key="2">
    <source>
        <dbReference type="Proteomes" id="UP000253741"/>
    </source>
</evidence>
<organism evidence="1 2">
    <name type="scientific">Streptomyces corynorhini</name>
    <dbReference type="NCBI Taxonomy" id="2282652"/>
    <lineage>
        <taxon>Bacteria</taxon>
        <taxon>Bacillati</taxon>
        <taxon>Actinomycetota</taxon>
        <taxon>Actinomycetes</taxon>
        <taxon>Kitasatosporales</taxon>
        <taxon>Streptomycetaceae</taxon>
        <taxon>Streptomyces</taxon>
    </lineage>
</organism>
<reference evidence="1 2" key="1">
    <citation type="submission" date="2018-07" db="EMBL/GenBank/DDBJ databases">
        <title>Streptomyces species from bats.</title>
        <authorList>
            <person name="Dunlap C."/>
        </authorList>
    </citation>
    <scope>NUCLEOTIDE SEQUENCE [LARGE SCALE GENOMIC DNA]</scope>
    <source>
        <strain evidence="1 2">AC230</strain>
    </source>
</reference>
<dbReference type="Proteomes" id="UP000253741">
    <property type="component" value="Unassembled WGS sequence"/>
</dbReference>
<name>A0A370BFK5_9ACTN</name>
<protein>
    <submittedName>
        <fullName evidence="1">Uncharacterized protein</fullName>
    </submittedName>
</protein>
<accession>A0A370BFK5</accession>
<gene>
    <name evidence="1" type="ORF">DVH02_10365</name>
</gene>
<keyword evidence="2" id="KW-1185">Reference proteome</keyword>
<dbReference type="AlphaFoldDB" id="A0A370BFK5"/>
<comment type="caution">
    <text evidence="1">The sequence shown here is derived from an EMBL/GenBank/DDBJ whole genome shotgun (WGS) entry which is preliminary data.</text>
</comment>
<dbReference type="OrthoDB" id="3393054at2"/>
<dbReference type="EMBL" id="QQNA01000066">
    <property type="protein sequence ID" value="RDG38215.1"/>
    <property type="molecule type" value="Genomic_DNA"/>
</dbReference>
<evidence type="ECO:0000313" key="1">
    <source>
        <dbReference type="EMBL" id="RDG38215.1"/>
    </source>
</evidence>
<proteinExistence type="predicted"/>